<reference evidence="1" key="1">
    <citation type="submission" date="2023-04" db="EMBL/GenBank/DDBJ databases">
        <title>A chromosome-level genome assembly of the parasitoid wasp Eretmocerus hayati.</title>
        <authorList>
            <person name="Zhong Y."/>
            <person name="Liu S."/>
            <person name="Liu Y."/>
        </authorList>
    </citation>
    <scope>NUCLEOTIDE SEQUENCE</scope>
    <source>
        <strain evidence="1">ZJU_SS_LIU_2023</strain>
    </source>
</reference>
<name>A0ACC2PKP7_9HYME</name>
<comment type="caution">
    <text evidence="1">The sequence shown here is derived from an EMBL/GenBank/DDBJ whole genome shotgun (WGS) entry which is preliminary data.</text>
</comment>
<protein>
    <submittedName>
        <fullName evidence="1">Uncharacterized protein</fullName>
    </submittedName>
</protein>
<organism evidence="1 2">
    <name type="scientific">Eretmocerus hayati</name>
    <dbReference type="NCBI Taxonomy" id="131215"/>
    <lineage>
        <taxon>Eukaryota</taxon>
        <taxon>Metazoa</taxon>
        <taxon>Ecdysozoa</taxon>
        <taxon>Arthropoda</taxon>
        <taxon>Hexapoda</taxon>
        <taxon>Insecta</taxon>
        <taxon>Pterygota</taxon>
        <taxon>Neoptera</taxon>
        <taxon>Endopterygota</taxon>
        <taxon>Hymenoptera</taxon>
        <taxon>Apocrita</taxon>
        <taxon>Proctotrupomorpha</taxon>
        <taxon>Chalcidoidea</taxon>
        <taxon>Aphelinidae</taxon>
        <taxon>Aphelininae</taxon>
        <taxon>Eretmocerus</taxon>
    </lineage>
</organism>
<keyword evidence="2" id="KW-1185">Reference proteome</keyword>
<gene>
    <name evidence="1" type="ORF">QAD02_019967</name>
</gene>
<evidence type="ECO:0000313" key="2">
    <source>
        <dbReference type="Proteomes" id="UP001239111"/>
    </source>
</evidence>
<accession>A0ACC2PKP7</accession>
<dbReference type="EMBL" id="CM056741">
    <property type="protein sequence ID" value="KAJ8684175.1"/>
    <property type="molecule type" value="Genomic_DNA"/>
</dbReference>
<sequence>MADVATKNKSMNVVSNNSVNNLGKSKMSDVCSGVQSNNGLIELERNGLSNNSSNNKLITLCSSPPANGVNDDENEDEDEDADLVLANNTRNELGSQNEDDKSLQELIESELALRICSAKSASGADSDDDAACTDDDCSRSDMLATPSPTRQPLITKKIVLQPRQDSEINLSAEFIRNEIDQGAQNGCNGHLIQEIASAVRLDGKRTYGLLDEDDQTESSVADTTTTSGPSLPSAFETFDRQSQHCFVQELEEEDQHQPNTLSDSCSVIVVEDQTTDEDSYIRELSHKSIVGSVDKQLLEGATDNSIEISKLELSDDEDSVKINEIAEEVEPRQPSNYDIALSTSNFISEDPEQRHLSLKEATGIDEKSCSFYSTEVDGQANVIDNDEGLDRSVSSRRSDVDVTDFKLKVNARSSQDNSWMTVADAVKDSSDLIVAQGDESLQDKTLNEFSEVFYSQESNFENYLDKSKLEDERNLAPIATPDEISDISNACDDVSSFHFHSS</sequence>
<proteinExistence type="predicted"/>
<evidence type="ECO:0000313" key="1">
    <source>
        <dbReference type="EMBL" id="KAJ8684175.1"/>
    </source>
</evidence>
<dbReference type="Proteomes" id="UP001239111">
    <property type="component" value="Chromosome 1"/>
</dbReference>